<organism evidence="2 3">
    <name type="scientific">Leptosia nina</name>
    <dbReference type="NCBI Taxonomy" id="320188"/>
    <lineage>
        <taxon>Eukaryota</taxon>
        <taxon>Metazoa</taxon>
        <taxon>Ecdysozoa</taxon>
        <taxon>Arthropoda</taxon>
        <taxon>Hexapoda</taxon>
        <taxon>Insecta</taxon>
        <taxon>Pterygota</taxon>
        <taxon>Neoptera</taxon>
        <taxon>Endopterygota</taxon>
        <taxon>Lepidoptera</taxon>
        <taxon>Glossata</taxon>
        <taxon>Ditrysia</taxon>
        <taxon>Papilionoidea</taxon>
        <taxon>Pieridae</taxon>
        <taxon>Pierinae</taxon>
        <taxon>Leptosia</taxon>
    </lineage>
</organism>
<keyword evidence="3" id="KW-1185">Reference proteome</keyword>
<protein>
    <submittedName>
        <fullName evidence="2">Uncharacterized protein</fullName>
    </submittedName>
</protein>
<comment type="caution">
    <text evidence="2">The sequence shown here is derived from an EMBL/GenBank/DDBJ whole genome shotgun (WGS) entry which is preliminary data.</text>
</comment>
<name>A0AAV1K2Y4_9NEOP</name>
<proteinExistence type="predicted"/>
<keyword evidence="1" id="KW-0472">Membrane</keyword>
<reference evidence="2 3" key="1">
    <citation type="submission" date="2023-11" db="EMBL/GenBank/DDBJ databases">
        <authorList>
            <person name="Okamura Y."/>
        </authorList>
    </citation>
    <scope>NUCLEOTIDE SEQUENCE [LARGE SCALE GENOMIC DNA]</scope>
</reference>
<keyword evidence="1" id="KW-1133">Transmembrane helix</keyword>
<evidence type="ECO:0000256" key="1">
    <source>
        <dbReference type="SAM" id="Phobius"/>
    </source>
</evidence>
<dbReference type="AlphaFoldDB" id="A0AAV1K2Y4"/>
<sequence>MQSCSQTNLEIEETRDSLSDIASGVSLQWSWASDSDVVDLLLFDIDHKQKKMAFHRLIITITVLLAVVNAQRPFYAGLRPIGYPVVDSAPLLNRFGEDSDAPIEARGDGNLINRIEQMPIDKRPFWYLNSKQYDDLRRNPQTYPQRPSGFVSSG</sequence>
<evidence type="ECO:0000313" key="3">
    <source>
        <dbReference type="Proteomes" id="UP001497472"/>
    </source>
</evidence>
<dbReference type="Proteomes" id="UP001497472">
    <property type="component" value="Unassembled WGS sequence"/>
</dbReference>
<gene>
    <name evidence="2" type="ORF">LNINA_LOCUS14644</name>
</gene>
<evidence type="ECO:0000313" key="2">
    <source>
        <dbReference type="EMBL" id="CAK1555858.1"/>
    </source>
</evidence>
<feature type="transmembrane region" description="Helical" evidence="1">
    <location>
        <begin position="53"/>
        <end position="70"/>
    </location>
</feature>
<accession>A0AAV1K2Y4</accession>
<dbReference type="EMBL" id="CAVLEF010000280">
    <property type="protein sequence ID" value="CAK1555858.1"/>
    <property type="molecule type" value="Genomic_DNA"/>
</dbReference>
<keyword evidence="1" id="KW-0812">Transmembrane</keyword>